<dbReference type="InterPro" id="IPR002110">
    <property type="entry name" value="Ankyrin_rpt"/>
</dbReference>
<evidence type="ECO:0000313" key="6">
    <source>
        <dbReference type="WBParaSite" id="TMUE_3000013202.1"/>
    </source>
</evidence>
<dbReference type="Gene3D" id="1.25.40.20">
    <property type="entry name" value="Ankyrin repeat-containing domain"/>
    <property type="match status" value="1"/>
</dbReference>
<feature type="compositionally biased region" description="Basic and acidic residues" evidence="4">
    <location>
        <begin position="398"/>
        <end position="408"/>
    </location>
</feature>
<accession>A0A5S6R218</accession>
<protein>
    <submittedName>
        <fullName evidence="6">ANK_REP_REGION domain-containing protein</fullName>
    </submittedName>
</protein>
<dbReference type="PANTHER" id="PTHR24161">
    <property type="entry name" value="ANK_REP_REGION DOMAIN-CONTAINING PROTEIN-RELATED"/>
    <property type="match status" value="1"/>
</dbReference>
<feature type="compositionally biased region" description="Basic residues" evidence="4">
    <location>
        <begin position="388"/>
        <end position="397"/>
    </location>
</feature>
<evidence type="ECO:0000256" key="1">
    <source>
        <dbReference type="ARBA" id="ARBA00022737"/>
    </source>
</evidence>
<organism evidence="5 6">
    <name type="scientific">Trichuris muris</name>
    <name type="common">Mouse whipworm</name>
    <dbReference type="NCBI Taxonomy" id="70415"/>
    <lineage>
        <taxon>Eukaryota</taxon>
        <taxon>Metazoa</taxon>
        <taxon>Ecdysozoa</taxon>
        <taxon>Nematoda</taxon>
        <taxon>Enoplea</taxon>
        <taxon>Dorylaimia</taxon>
        <taxon>Trichinellida</taxon>
        <taxon>Trichuridae</taxon>
        <taxon>Trichuris</taxon>
    </lineage>
</organism>
<evidence type="ECO:0000256" key="2">
    <source>
        <dbReference type="ARBA" id="ARBA00023043"/>
    </source>
</evidence>
<feature type="repeat" description="ANK" evidence="3">
    <location>
        <begin position="6"/>
        <end position="38"/>
    </location>
</feature>
<dbReference type="WBParaSite" id="TMUE_3000013202.1">
    <property type="protein sequence ID" value="TMUE_3000013202.1"/>
    <property type="gene ID" value="WBGene00284974"/>
</dbReference>
<feature type="region of interest" description="Disordered" evidence="4">
    <location>
        <begin position="388"/>
        <end position="411"/>
    </location>
</feature>
<evidence type="ECO:0000313" key="5">
    <source>
        <dbReference type="Proteomes" id="UP000046395"/>
    </source>
</evidence>
<name>A0A5S6R218_TRIMR</name>
<dbReference type="Proteomes" id="UP000046395">
    <property type="component" value="Unassembled WGS sequence"/>
</dbReference>
<dbReference type="SMART" id="SM00248">
    <property type="entry name" value="ANK"/>
    <property type="match status" value="9"/>
</dbReference>
<proteinExistence type="predicted"/>
<feature type="repeat" description="ANK" evidence="3">
    <location>
        <begin position="178"/>
        <end position="210"/>
    </location>
</feature>
<dbReference type="SUPFAM" id="SSF48403">
    <property type="entry name" value="Ankyrin repeat"/>
    <property type="match status" value="1"/>
</dbReference>
<feature type="repeat" description="ANK" evidence="3">
    <location>
        <begin position="39"/>
        <end position="71"/>
    </location>
</feature>
<keyword evidence="2 3" id="KW-0040">ANK repeat</keyword>
<dbReference type="STRING" id="70415.A0A5S6R218"/>
<keyword evidence="1" id="KW-0677">Repeat</keyword>
<sequence>MATDKGKPTVLTFALVTNNVELFELLINQGANVNELDRSGRTLAHWAVACGRHTILTKLIERGANLSLRDHSGAHPLHYATQLAPVNQAVSMVQLLLTHIDGPDQMDGAHQTPLFWVSLRKDRLPVAKVLVEHGASVNVRNVHGMTVLHSAAGSDNSHFIQTVLDANCTAPVDSPDRNGFTPLFYAAANGSVDCLRLLLDHGASVNHRSSRLKTVAHYCAARGDVDALKLLHSWGARLDLADEFGLTVLHEAVQSHNLACIKWLLRCVNDLNAFDCFGRTALHIAVALGDTAATAALLEHGADGHAVVHNKGQPIVAATVAARRHDRGTRQLLLHYAGAEPSAGNSTLSKHGAVKKCKSKIAGRENERAMAVSGFTEQKHTFHRHCLRKSWKNSRHAKSTDTETEQKKGQRATLHLPALPLRAPDRGTVISSEKVLAKPFTDDKKDNVNKKTGMAREIGSLNEHYLSNEPKLVNKSPVDVSLRSPAPLGNPYASGPMLMLEPPSLLPSSSILSCETADSETLSSGKNKFYMEDQKVQASFSSELSAIVIDVRRESEKVKEVGRIQDTAWNTQWAFKLSPLIKTSYEVLPDVQLVHARKEVHLRVPALQKTTAGIRQRLRTFTREDRPQLGTVGPSVSSGRLRGENENRLLLPNQTWPLRKKRSISFFVPLNDHQASWSENTETASGALQHVSFDDGKSTGLWDNFSLASPWHCIPGTMKQNSSALTQSSLSDRLNDAESSFSFDRLLKYADDLRVGVSPYRSLRYPNMRSSHTFLRDCSKRIERPTAHVARSDSILQSTLLLQRLEKSISEELLNAKHIEQACRSVQENLLVQRVVRHFLDTVNLPTLDRIARGERFRTFHDWIVFLKGILHRLHEADADLLGGLEKDRNALRSKVLFSGGKNLPSSTRSGLSSGICSIFLSDATGR</sequence>
<evidence type="ECO:0000256" key="4">
    <source>
        <dbReference type="SAM" id="MobiDB-lite"/>
    </source>
</evidence>
<dbReference type="PANTHER" id="PTHR24161:SF85">
    <property type="entry name" value="PALMITOYLTRANSFERASE HIP14"/>
    <property type="match status" value="1"/>
</dbReference>
<evidence type="ECO:0000256" key="3">
    <source>
        <dbReference type="PROSITE-ProRule" id="PRU00023"/>
    </source>
</evidence>
<dbReference type="PROSITE" id="PS50297">
    <property type="entry name" value="ANK_REP_REGION"/>
    <property type="match status" value="3"/>
</dbReference>
<feature type="repeat" description="ANK" evidence="3">
    <location>
        <begin position="277"/>
        <end position="303"/>
    </location>
</feature>
<dbReference type="InterPro" id="IPR036770">
    <property type="entry name" value="Ankyrin_rpt-contain_sf"/>
</dbReference>
<keyword evidence="5" id="KW-1185">Reference proteome</keyword>
<dbReference type="AlphaFoldDB" id="A0A5S6R218"/>
<dbReference type="Pfam" id="PF12796">
    <property type="entry name" value="Ank_2"/>
    <property type="match status" value="3"/>
</dbReference>
<reference evidence="6" key="1">
    <citation type="submission" date="2019-12" db="UniProtKB">
        <authorList>
            <consortium name="WormBaseParasite"/>
        </authorList>
    </citation>
    <scope>IDENTIFICATION</scope>
</reference>
<dbReference type="PROSITE" id="PS50088">
    <property type="entry name" value="ANK_REPEAT"/>
    <property type="match status" value="4"/>
</dbReference>